<dbReference type="EMBL" id="JAUEOZ010000002">
    <property type="protein sequence ID" value="MDN2483182.1"/>
    <property type="molecule type" value="Genomic_DNA"/>
</dbReference>
<keyword evidence="2" id="KW-0449">Lipoprotein</keyword>
<dbReference type="PANTHER" id="PTHR30203:SF25">
    <property type="entry name" value="OUTER MEMBRANE PROTEIN-RELATED"/>
    <property type="match status" value="1"/>
</dbReference>
<dbReference type="InterPro" id="IPR010131">
    <property type="entry name" value="MdtP/NodT-like"/>
</dbReference>
<dbReference type="PANTHER" id="PTHR30203">
    <property type="entry name" value="OUTER MEMBRANE CATION EFFLUX PROTEIN"/>
    <property type="match status" value="1"/>
</dbReference>
<proteinExistence type="inferred from homology"/>
<keyword evidence="4" id="KW-1185">Reference proteome</keyword>
<evidence type="ECO:0000256" key="1">
    <source>
        <dbReference type="ARBA" id="ARBA00007613"/>
    </source>
</evidence>
<evidence type="ECO:0000256" key="2">
    <source>
        <dbReference type="RuleBase" id="RU362097"/>
    </source>
</evidence>
<organism evidence="3 4">
    <name type="scientific">Vibrio agarivorans</name>
    <dbReference type="NCBI Taxonomy" id="153622"/>
    <lineage>
        <taxon>Bacteria</taxon>
        <taxon>Pseudomonadati</taxon>
        <taxon>Pseudomonadota</taxon>
        <taxon>Gammaproteobacteria</taxon>
        <taxon>Vibrionales</taxon>
        <taxon>Vibrionaceae</taxon>
        <taxon>Vibrio</taxon>
    </lineage>
</organism>
<sequence length="493" mass="53567">MKSFIKTTLTPIAFALVLTGCAVGPDYQEPTVELSQAYLYANNQAIDNNPIWWESLGDPTLTKLVEDVQAQNIPIKVAAERIKMANSYKQMVDSLKVPTISVGGGYFNYQLSENDSLLGPVFGAQDALGVSLLDSQHDGGFLGASIAWEADIFGRLDRQSNAAMIRVEQAEIYQNGLYTLITADVISNYLQLRGAQERRELAQDNIADQRKTLELVEKVVRSGYGSELDLAQAQAALAATQSVIPQLEIAEQVHKHRLAVLLGEPLETLDARLDGSQALPQISGVIPVGMPSELLKRRADIRLAEREMAAINEEVAMSIANKYPKFFLTGAPGVTASDFDDLFSSDSFGWAGAVGVQWNVFDGGRSDALVEMNEARFDAAALNYQHVVDSAIKEVDTTLFAYGRSQDNQVQLDNAVDAARNAVSKAESLYKAGLIDYLSVLDAQRQKRMLQDRQVAARLQSAQATVAVHKAIGGNWVVSDVNAGESVDLAAIN</sequence>
<dbReference type="Gene3D" id="2.20.200.10">
    <property type="entry name" value="Outer membrane efflux proteins (OEP)"/>
    <property type="match status" value="1"/>
</dbReference>
<dbReference type="RefSeq" id="WP_289963240.1">
    <property type="nucleotide sequence ID" value="NZ_JAUEOZ010000002.1"/>
</dbReference>
<keyword evidence="2" id="KW-0812">Transmembrane</keyword>
<name>A0ABT7Y5A4_9VIBR</name>
<comment type="caution">
    <text evidence="3">The sequence shown here is derived from an EMBL/GenBank/DDBJ whole genome shotgun (WGS) entry which is preliminary data.</text>
</comment>
<keyword evidence="2" id="KW-0732">Signal</keyword>
<keyword evidence="2" id="KW-1134">Transmembrane beta strand</keyword>
<gene>
    <name evidence="3" type="ORF">QWJ08_17695</name>
</gene>
<feature type="signal peptide" evidence="2">
    <location>
        <begin position="1"/>
        <end position="22"/>
    </location>
</feature>
<dbReference type="SUPFAM" id="SSF56954">
    <property type="entry name" value="Outer membrane efflux proteins (OEP)"/>
    <property type="match status" value="1"/>
</dbReference>
<keyword evidence="2" id="KW-0472">Membrane</keyword>
<accession>A0ABT7Y5A4</accession>
<comment type="similarity">
    <text evidence="1 2">Belongs to the outer membrane factor (OMF) (TC 1.B.17) family.</text>
</comment>
<dbReference type="Pfam" id="PF02321">
    <property type="entry name" value="OEP"/>
    <property type="match status" value="2"/>
</dbReference>
<reference evidence="3" key="1">
    <citation type="submission" date="2024-05" db="EMBL/GenBank/DDBJ databases">
        <title>Genome Sequences of Four Agar- Degrading Marine Bacteria.</title>
        <authorList>
            <person name="Phillips E.K."/>
            <person name="Shaffer J.C."/>
            <person name="Henson M.W."/>
            <person name="Temperton B."/>
            <person name="Thrash C.J."/>
            <person name="Martin M.O."/>
        </authorList>
    </citation>
    <scope>NUCLEOTIDE SEQUENCE</scope>
    <source>
        <strain evidence="3">EKP203</strain>
    </source>
</reference>
<dbReference type="Gene3D" id="1.20.1600.10">
    <property type="entry name" value="Outer membrane efflux proteins (OEP)"/>
    <property type="match status" value="1"/>
</dbReference>
<dbReference type="NCBIfam" id="TIGR01845">
    <property type="entry name" value="outer_NodT"/>
    <property type="match status" value="1"/>
</dbReference>
<comment type="subcellular location">
    <subcellularLocation>
        <location evidence="2">Cell outer membrane</location>
        <topology evidence="2">Lipid-anchor</topology>
    </subcellularLocation>
</comment>
<evidence type="ECO:0000313" key="4">
    <source>
        <dbReference type="Proteomes" id="UP001169719"/>
    </source>
</evidence>
<dbReference type="InterPro" id="IPR003423">
    <property type="entry name" value="OMP_efflux"/>
</dbReference>
<dbReference type="Proteomes" id="UP001169719">
    <property type="component" value="Unassembled WGS sequence"/>
</dbReference>
<keyword evidence="2" id="KW-0564">Palmitate</keyword>
<evidence type="ECO:0000313" key="3">
    <source>
        <dbReference type="EMBL" id="MDN2483182.1"/>
    </source>
</evidence>
<protein>
    <submittedName>
        <fullName evidence="3">Efflux transporter outer membrane subunit</fullName>
    </submittedName>
</protein>
<feature type="chain" id="PRO_5045011808" evidence="2">
    <location>
        <begin position="23"/>
        <end position="493"/>
    </location>
</feature>
<dbReference type="PROSITE" id="PS51257">
    <property type="entry name" value="PROKAR_LIPOPROTEIN"/>
    <property type="match status" value="1"/>
</dbReference>